<evidence type="ECO:0000313" key="17">
    <source>
        <dbReference type="Proteomes" id="UP001428817"/>
    </source>
</evidence>
<feature type="transmembrane region" description="Helical" evidence="13">
    <location>
        <begin position="153"/>
        <end position="170"/>
    </location>
</feature>
<protein>
    <recommendedName>
        <fullName evidence="5">beta-lactamase</fullName>
        <ecNumber evidence="5">3.5.2.6</ecNumber>
    </recommendedName>
</protein>
<feature type="transmembrane region" description="Helical" evidence="13">
    <location>
        <begin position="262"/>
        <end position="282"/>
    </location>
</feature>
<feature type="domain" description="Penicillin-binding protein dimerisation" evidence="15">
    <location>
        <begin position="414"/>
        <end position="575"/>
    </location>
</feature>
<evidence type="ECO:0000256" key="6">
    <source>
        <dbReference type="ARBA" id="ARBA00022692"/>
    </source>
</evidence>
<dbReference type="InterPro" id="IPR005311">
    <property type="entry name" value="PBP_dimer"/>
</dbReference>
<dbReference type="Gene3D" id="3.90.1310.10">
    <property type="entry name" value="Penicillin-binding protein 2a (Domain 2)"/>
    <property type="match status" value="1"/>
</dbReference>
<evidence type="ECO:0000256" key="9">
    <source>
        <dbReference type="ARBA" id="ARBA00022960"/>
    </source>
</evidence>
<comment type="similarity">
    <text evidence="4">Belongs to the class-D beta-lactamase family.</text>
</comment>
<sequence>MPREHLRGGAFDLVAVASAVVLVGLGVANLYAVSGFGLAARQAVVALLGLALLGWLWRFRVRLLAALGWACYAVAIFFLLAVLVVGSSAKGATRWIDLGAVSFQPSELVKLGMLLVVASALGSAEPSWRRFALAVPLALAPIALTVVQPDLSTAALLTALAVVMLVLGRVPGRFLLSLVGAGVVAAPLAVGLLRPYQLERLGSFLAGSHTDPAGAGWAVQQARIALGSAGLLGPGQPLTHVLSQYLPERDTDLAVASVVEQFGVGAGAAVVLAALVLVWRLALATRATRNAHGALLAGGLAALIGVETTVSLGGNLGLLPLAGVPFPLLSYGGSALLVHLAALGVVLGVRRDGVRRPLWAVGSRRARRPRMVRAVALAITVLLLSFGHYGWRVRATEGPELAAAGQRQMTRCFPIPAPRGAITDRHGAPLAVSATDGMLRVFAVPALVREQPGGPERLAELTGQPVDTVRSALWSAPPTTLAVPVADVPAGAGPALARTGVILVDRARRDYPTGILLGPVLGYTGLATPTEMRRWPDLPLGQTVGRAGLEQQYDAVLRGIDGEQCVYVDPHGVPVAMGSHTEPVAGANLRLALDLGLQRVLHDRLVAAMRSQPGRIGAGVAMDPRNGQVLALASVPGYDNHIYGPPLDAGAVRAVAGQPGSPMRQHAAQTPVPPGSTFKLVIAAANQLYPVYPADRVIPTGASFTLGGHTFNNWKGMGPMDLRQSLAWSNDVYFYKLAVGLGPDKMISTADALGVGRPTGIDLPHESPGYLGTPASVRAKGGTWYGGSTVILGIGQGYLTTTPLQNARWTAAVATGQLVTPRLGLATGTDESNYLPLPAPPPTALPFAHLLGPVRDGMRAAVTGGTAGRLATLPAPVGAKTGTAQDGALPDHLYDNWISVAAPHDAPSIVLTAMVQGTGTGENSATAVAREALDHYLAHQRAEPSGRR</sequence>
<comment type="similarity">
    <text evidence="3">Belongs to the transpeptidase family.</text>
</comment>
<organism evidence="16 17">
    <name type="scientific">Pseudonocardia eucalypti</name>
    <dbReference type="NCBI Taxonomy" id="648755"/>
    <lineage>
        <taxon>Bacteria</taxon>
        <taxon>Bacillati</taxon>
        <taxon>Actinomycetota</taxon>
        <taxon>Actinomycetes</taxon>
        <taxon>Pseudonocardiales</taxon>
        <taxon>Pseudonocardiaceae</taxon>
        <taxon>Pseudonocardia</taxon>
    </lineage>
</organism>
<proteinExistence type="inferred from homology"/>
<dbReference type="Pfam" id="PF01098">
    <property type="entry name" value="FTSW_RODA_SPOVE"/>
    <property type="match status" value="1"/>
</dbReference>
<feature type="transmembrane region" description="Helical" evidence="13">
    <location>
        <begin position="294"/>
        <end position="316"/>
    </location>
</feature>
<evidence type="ECO:0000256" key="12">
    <source>
        <dbReference type="ARBA" id="ARBA00023251"/>
    </source>
</evidence>
<reference evidence="17" key="1">
    <citation type="journal article" date="2019" name="Int. J. Syst. Evol. Microbiol.">
        <title>The Global Catalogue of Microorganisms (GCM) 10K type strain sequencing project: providing services to taxonomists for standard genome sequencing and annotation.</title>
        <authorList>
            <consortium name="The Broad Institute Genomics Platform"/>
            <consortium name="The Broad Institute Genome Sequencing Center for Infectious Disease"/>
            <person name="Wu L."/>
            <person name="Ma J."/>
        </authorList>
    </citation>
    <scope>NUCLEOTIDE SEQUENCE [LARGE SCALE GENOMIC DNA]</scope>
    <source>
        <strain evidence="17">JCM 18303</strain>
    </source>
</reference>
<feature type="domain" description="Penicillin-binding protein transpeptidase" evidence="14">
    <location>
        <begin position="617"/>
        <end position="933"/>
    </location>
</feature>
<evidence type="ECO:0000256" key="3">
    <source>
        <dbReference type="ARBA" id="ARBA00007171"/>
    </source>
</evidence>
<dbReference type="PANTHER" id="PTHR30627:SF6">
    <property type="entry name" value="BETA-LACTAMASE YBXI-RELATED"/>
    <property type="match status" value="1"/>
</dbReference>
<keyword evidence="17" id="KW-1185">Reference proteome</keyword>
<dbReference type="SUPFAM" id="SSF56519">
    <property type="entry name" value="Penicillin binding protein dimerisation domain"/>
    <property type="match status" value="1"/>
</dbReference>
<dbReference type="Pfam" id="PF00905">
    <property type="entry name" value="Transpeptidase"/>
    <property type="match status" value="1"/>
</dbReference>
<evidence type="ECO:0000256" key="2">
    <source>
        <dbReference type="ARBA" id="ARBA00004141"/>
    </source>
</evidence>
<evidence type="ECO:0000256" key="10">
    <source>
        <dbReference type="ARBA" id="ARBA00022989"/>
    </source>
</evidence>
<keyword evidence="7" id="KW-0732">Signal</keyword>
<keyword evidence="10 13" id="KW-1133">Transmembrane helix</keyword>
<evidence type="ECO:0000256" key="5">
    <source>
        <dbReference type="ARBA" id="ARBA00012865"/>
    </source>
</evidence>
<evidence type="ECO:0000313" key="16">
    <source>
        <dbReference type="EMBL" id="GAA5153668.1"/>
    </source>
</evidence>
<evidence type="ECO:0000256" key="7">
    <source>
        <dbReference type="ARBA" id="ARBA00022729"/>
    </source>
</evidence>
<comment type="caution">
    <text evidence="16">The sequence shown here is derived from an EMBL/GenBank/DDBJ whole genome shotgun (WGS) entry which is preliminary data.</text>
</comment>
<feature type="transmembrane region" description="Helical" evidence="13">
    <location>
        <begin position="64"/>
        <end position="88"/>
    </location>
</feature>
<dbReference type="SUPFAM" id="SSF56601">
    <property type="entry name" value="beta-lactamase/transpeptidase-like"/>
    <property type="match status" value="1"/>
</dbReference>
<keyword evidence="12" id="KW-0046">Antibiotic resistance</keyword>
<feature type="transmembrane region" description="Helical" evidence="13">
    <location>
        <begin position="328"/>
        <end position="350"/>
    </location>
</feature>
<gene>
    <name evidence="16" type="ORF">GCM10023321_24290</name>
</gene>
<evidence type="ECO:0000259" key="15">
    <source>
        <dbReference type="Pfam" id="PF03717"/>
    </source>
</evidence>
<keyword evidence="6 13" id="KW-0812">Transmembrane</keyword>
<dbReference type="Proteomes" id="UP001428817">
    <property type="component" value="Unassembled WGS sequence"/>
</dbReference>
<evidence type="ECO:0000256" key="11">
    <source>
        <dbReference type="ARBA" id="ARBA00023136"/>
    </source>
</evidence>
<dbReference type="Pfam" id="PF03717">
    <property type="entry name" value="PBP_dimer"/>
    <property type="match status" value="1"/>
</dbReference>
<evidence type="ECO:0000256" key="4">
    <source>
        <dbReference type="ARBA" id="ARBA00007898"/>
    </source>
</evidence>
<dbReference type="InterPro" id="IPR001460">
    <property type="entry name" value="PCN-bd_Tpept"/>
</dbReference>
<keyword evidence="8" id="KW-0378">Hydrolase</keyword>
<feature type="transmembrane region" description="Helical" evidence="13">
    <location>
        <begin position="175"/>
        <end position="193"/>
    </location>
</feature>
<keyword evidence="11 13" id="KW-0472">Membrane</keyword>
<evidence type="ECO:0000256" key="13">
    <source>
        <dbReference type="SAM" id="Phobius"/>
    </source>
</evidence>
<dbReference type="Gene3D" id="3.40.710.10">
    <property type="entry name" value="DD-peptidase/beta-lactamase superfamily"/>
    <property type="match status" value="1"/>
</dbReference>
<accession>A0ABP9Q412</accession>
<evidence type="ECO:0000256" key="8">
    <source>
        <dbReference type="ARBA" id="ARBA00022801"/>
    </source>
</evidence>
<evidence type="ECO:0000259" key="14">
    <source>
        <dbReference type="Pfam" id="PF00905"/>
    </source>
</evidence>
<keyword evidence="9" id="KW-0133">Cell shape</keyword>
<dbReference type="InterPro" id="IPR012338">
    <property type="entry name" value="Beta-lactam/transpept-like"/>
</dbReference>
<comment type="catalytic activity">
    <reaction evidence="1">
        <text>a beta-lactam + H2O = a substituted beta-amino acid</text>
        <dbReference type="Rhea" id="RHEA:20401"/>
        <dbReference type="ChEBI" id="CHEBI:15377"/>
        <dbReference type="ChEBI" id="CHEBI:35627"/>
        <dbReference type="ChEBI" id="CHEBI:140347"/>
        <dbReference type="EC" id="3.5.2.6"/>
    </reaction>
</comment>
<comment type="subcellular location">
    <subcellularLocation>
        <location evidence="2">Membrane</location>
        <topology evidence="2">Multi-pass membrane protein</topology>
    </subcellularLocation>
</comment>
<dbReference type="EC" id="3.5.2.6" evidence="5"/>
<dbReference type="EMBL" id="BAABJP010000008">
    <property type="protein sequence ID" value="GAA5153668.1"/>
    <property type="molecule type" value="Genomic_DNA"/>
</dbReference>
<feature type="transmembrane region" description="Helical" evidence="13">
    <location>
        <begin position="38"/>
        <end position="57"/>
    </location>
</feature>
<dbReference type="PANTHER" id="PTHR30627">
    <property type="entry name" value="PEPTIDOGLYCAN D,D-TRANSPEPTIDASE"/>
    <property type="match status" value="1"/>
</dbReference>
<evidence type="ECO:0000256" key="1">
    <source>
        <dbReference type="ARBA" id="ARBA00001526"/>
    </source>
</evidence>
<dbReference type="InterPro" id="IPR050515">
    <property type="entry name" value="Beta-lactam/transpept"/>
</dbReference>
<dbReference type="InterPro" id="IPR036138">
    <property type="entry name" value="PBP_dimer_sf"/>
</dbReference>
<name>A0ABP9Q412_9PSEU</name>
<dbReference type="InterPro" id="IPR001182">
    <property type="entry name" value="FtsW/RodA"/>
</dbReference>
<feature type="transmembrane region" description="Helical" evidence="13">
    <location>
        <begin position="371"/>
        <end position="391"/>
    </location>
</feature>
<feature type="transmembrane region" description="Helical" evidence="13">
    <location>
        <begin position="12"/>
        <end position="32"/>
    </location>
</feature>